<evidence type="ECO:0000313" key="1">
    <source>
        <dbReference type="EMBL" id="MBC5754830.1"/>
    </source>
</evidence>
<name>A0ABR7ID11_9FIRM</name>
<protein>
    <submittedName>
        <fullName evidence="1">Uncharacterized protein</fullName>
    </submittedName>
</protein>
<dbReference type="RefSeq" id="WP_147619241.1">
    <property type="nucleotide sequence ID" value="NZ_JACOQH010000011.1"/>
</dbReference>
<reference evidence="1 2" key="1">
    <citation type="submission" date="2020-08" db="EMBL/GenBank/DDBJ databases">
        <title>Genome public.</title>
        <authorList>
            <person name="Liu C."/>
            <person name="Sun Q."/>
        </authorList>
    </citation>
    <scope>NUCLEOTIDE SEQUENCE [LARGE SCALE GENOMIC DNA]</scope>
    <source>
        <strain evidence="1 2">BX0805</strain>
    </source>
</reference>
<proteinExistence type="predicted"/>
<organism evidence="1 2">
    <name type="scientific">Roseburia yibonii</name>
    <dbReference type="NCBI Taxonomy" id="2763063"/>
    <lineage>
        <taxon>Bacteria</taxon>
        <taxon>Bacillati</taxon>
        <taxon>Bacillota</taxon>
        <taxon>Clostridia</taxon>
        <taxon>Lachnospirales</taxon>
        <taxon>Lachnospiraceae</taxon>
        <taxon>Roseburia</taxon>
    </lineage>
</organism>
<evidence type="ECO:0000313" key="2">
    <source>
        <dbReference type="Proteomes" id="UP000621540"/>
    </source>
</evidence>
<keyword evidence="2" id="KW-1185">Reference proteome</keyword>
<comment type="caution">
    <text evidence="1">The sequence shown here is derived from an EMBL/GenBank/DDBJ whole genome shotgun (WGS) entry which is preliminary data.</text>
</comment>
<gene>
    <name evidence="1" type="ORF">H8Z76_12570</name>
</gene>
<sequence length="76" mass="8925">MENKFCFLKGLVECESGRIQDCNMKRLNKCPLEEKKEEPKKPVQQAFCYLKGLVDCEPCDVQDCNIKRVRECPRNK</sequence>
<dbReference type="EMBL" id="JACOQH010000011">
    <property type="protein sequence ID" value="MBC5754830.1"/>
    <property type="molecule type" value="Genomic_DNA"/>
</dbReference>
<dbReference type="Proteomes" id="UP000621540">
    <property type="component" value="Unassembled WGS sequence"/>
</dbReference>
<accession>A0ABR7ID11</accession>